<sequence>MATIQTVDKKVLRKLKKLFTSRDYGLINQGHEVLRSLNDAGICNYFLDGTNYSPNDDGLLVTNSIFSGTRPAQPYLNYALIGVIAFAPEDCEIAVNLKQSINRLSIVLSFTDPLAEFENLEFLDLTGSEELENLLGLASLKKLKHIKLKGCKSLREADEIQKCKSLETLSMEDCSGLTSLKLNGLTQLNLVELTKTLDVDQVWNLRTLELRHLPSLEELRLHGDSKSWNYAGMIYEFIELEELVLDSLAV</sequence>
<feature type="non-terminal residue" evidence="1">
    <location>
        <position position="250"/>
    </location>
</feature>
<accession>A0A382JBB9</accession>
<protein>
    <recommendedName>
        <fullName evidence="2">Leucine-rich repeat domain-containing protein</fullName>
    </recommendedName>
</protein>
<dbReference type="EMBL" id="UINC01072622">
    <property type="protein sequence ID" value="SVC08393.1"/>
    <property type="molecule type" value="Genomic_DNA"/>
</dbReference>
<dbReference type="Pfam" id="PF23952">
    <property type="entry name" value="LRR_EndoS"/>
    <property type="match status" value="1"/>
</dbReference>
<gene>
    <name evidence="1" type="ORF">METZ01_LOCUS261247</name>
</gene>
<organism evidence="1">
    <name type="scientific">marine metagenome</name>
    <dbReference type="NCBI Taxonomy" id="408172"/>
    <lineage>
        <taxon>unclassified sequences</taxon>
        <taxon>metagenomes</taxon>
        <taxon>ecological metagenomes</taxon>
    </lineage>
</organism>
<reference evidence="1" key="1">
    <citation type="submission" date="2018-05" db="EMBL/GenBank/DDBJ databases">
        <authorList>
            <person name="Lanie J.A."/>
            <person name="Ng W.-L."/>
            <person name="Kazmierczak K.M."/>
            <person name="Andrzejewski T.M."/>
            <person name="Davidsen T.M."/>
            <person name="Wayne K.J."/>
            <person name="Tettelin H."/>
            <person name="Glass J.I."/>
            <person name="Rusch D."/>
            <person name="Podicherti R."/>
            <person name="Tsui H.-C.T."/>
            <person name="Winkler M.E."/>
        </authorList>
    </citation>
    <scope>NUCLEOTIDE SEQUENCE</scope>
</reference>
<evidence type="ECO:0008006" key="2">
    <source>
        <dbReference type="Google" id="ProtNLM"/>
    </source>
</evidence>
<proteinExistence type="predicted"/>
<evidence type="ECO:0000313" key="1">
    <source>
        <dbReference type="EMBL" id="SVC08393.1"/>
    </source>
</evidence>
<dbReference type="Gene3D" id="3.80.10.10">
    <property type="entry name" value="Ribonuclease Inhibitor"/>
    <property type="match status" value="1"/>
</dbReference>
<dbReference type="InterPro" id="IPR032675">
    <property type="entry name" value="LRR_dom_sf"/>
</dbReference>
<dbReference type="SUPFAM" id="SSF52058">
    <property type="entry name" value="L domain-like"/>
    <property type="match status" value="1"/>
</dbReference>
<name>A0A382JBB9_9ZZZZ</name>
<dbReference type="AlphaFoldDB" id="A0A382JBB9"/>